<feature type="region of interest" description="Disordered" evidence="1">
    <location>
        <begin position="25"/>
        <end position="82"/>
    </location>
</feature>
<evidence type="ECO:0000313" key="3">
    <source>
        <dbReference type="EMBL" id="CAB1426216.1"/>
    </source>
</evidence>
<comment type="caution">
    <text evidence="3">The sequence shown here is derived from an EMBL/GenBank/DDBJ whole genome shotgun (WGS) entry which is preliminary data.</text>
</comment>
<name>A0A9N7U7Y1_PLEPL</name>
<feature type="compositionally biased region" description="Pro residues" evidence="1">
    <location>
        <begin position="72"/>
        <end position="82"/>
    </location>
</feature>
<sequence length="108" mass="11171">MKLELMLWSLACTKVVEVGDIATKGWRNTGGGVTDPGREGNATRGGRGRLQGNVVEDGSGVGGVVAPSSVPSRPPSSVPLPPPSGLDDCYSFPCAIHLEPGPCNEYVH</sequence>
<protein>
    <submittedName>
        <fullName evidence="3">Uncharacterized protein</fullName>
    </submittedName>
</protein>
<evidence type="ECO:0000256" key="1">
    <source>
        <dbReference type="SAM" id="MobiDB-lite"/>
    </source>
</evidence>
<keyword evidence="2" id="KW-0732">Signal</keyword>
<accession>A0A9N7U7Y1</accession>
<feature type="chain" id="PRO_5040116631" evidence="2">
    <location>
        <begin position="19"/>
        <end position="108"/>
    </location>
</feature>
<proteinExistence type="predicted"/>
<dbReference type="AlphaFoldDB" id="A0A9N7U7Y1"/>
<gene>
    <name evidence="3" type="ORF">PLEPLA_LOCUS14151</name>
</gene>
<organism evidence="3 4">
    <name type="scientific">Pleuronectes platessa</name>
    <name type="common">European plaice</name>
    <dbReference type="NCBI Taxonomy" id="8262"/>
    <lineage>
        <taxon>Eukaryota</taxon>
        <taxon>Metazoa</taxon>
        <taxon>Chordata</taxon>
        <taxon>Craniata</taxon>
        <taxon>Vertebrata</taxon>
        <taxon>Euteleostomi</taxon>
        <taxon>Actinopterygii</taxon>
        <taxon>Neopterygii</taxon>
        <taxon>Teleostei</taxon>
        <taxon>Neoteleostei</taxon>
        <taxon>Acanthomorphata</taxon>
        <taxon>Carangaria</taxon>
        <taxon>Pleuronectiformes</taxon>
        <taxon>Pleuronectoidei</taxon>
        <taxon>Pleuronectidae</taxon>
        <taxon>Pleuronectes</taxon>
    </lineage>
</organism>
<reference evidence="3" key="1">
    <citation type="submission" date="2020-03" db="EMBL/GenBank/DDBJ databases">
        <authorList>
            <person name="Weist P."/>
        </authorList>
    </citation>
    <scope>NUCLEOTIDE SEQUENCE</scope>
</reference>
<feature type="compositionally biased region" description="Low complexity" evidence="1">
    <location>
        <begin position="52"/>
        <end position="71"/>
    </location>
</feature>
<evidence type="ECO:0000313" key="4">
    <source>
        <dbReference type="Proteomes" id="UP001153269"/>
    </source>
</evidence>
<evidence type="ECO:0000256" key="2">
    <source>
        <dbReference type="SAM" id="SignalP"/>
    </source>
</evidence>
<dbReference type="EMBL" id="CADEAL010000868">
    <property type="protein sequence ID" value="CAB1426216.1"/>
    <property type="molecule type" value="Genomic_DNA"/>
</dbReference>
<keyword evidence="4" id="KW-1185">Reference proteome</keyword>
<feature type="signal peptide" evidence="2">
    <location>
        <begin position="1"/>
        <end position="18"/>
    </location>
</feature>
<dbReference type="Proteomes" id="UP001153269">
    <property type="component" value="Unassembled WGS sequence"/>
</dbReference>